<dbReference type="CDD" id="cd02042">
    <property type="entry name" value="ParAB_family"/>
    <property type="match status" value="1"/>
</dbReference>
<dbReference type="PANTHER" id="PTHR13696:SF96">
    <property type="entry name" value="COBQ_COBB_MIND_PARA NUCLEOTIDE BINDING DOMAIN-CONTAINING PROTEIN"/>
    <property type="match status" value="1"/>
</dbReference>
<dbReference type="SUPFAM" id="SSF52540">
    <property type="entry name" value="P-loop containing nucleoside triphosphate hydrolases"/>
    <property type="match status" value="1"/>
</dbReference>
<keyword evidence="4" id="KW-1185">Reference proteome</keyword>
<dbReference type="RefSeq" id="WP_153342148.1">
    <property type="nucleotide sequence ID" value="NZ_WIVE01000012.1"/>
</dbReference>
<dbReference type="PANTHER" id="PTHR13696">
    <property type="entry name" value="P-LOOP CONTAINING NUCLEOSIDE TRIPHOSPHATE HYDROLASE"/>
    <property type="match status" value="1"/>
</dbReference>
<proteinExistence type="predicted"/>
<organism evidence="3 4">
    <name type="scientific">Roseospira navarrensis</name>
    <dbReference type="NCBI Taxonomy" id="140058"/>
    <lineage>
        <taxon>Bacteria</taxon>
        <taxon>Pseudomonadati</taxon>
        <taxon>Pseudomonadota</taxon>
        <taxon>Alphaproteobacteria</taxon>
        <taxon>Rhodospirillales</taxon>
        <taxon>Rhodospirillaceae</taxon>
        <taxon>Roseospira</taxon>
    </lineage>
</organism>
<comment type="caution">
    <text evidence="3">The sequence shown here is derived from an EMBL/GenBank/DDBJ whole genome shotgun (WGS) entry which is preliminary data.</text>
</comment>
<feature type="compositionally biased region" description="Basic and acidic residues" evidence="1">
    <location>
        <begin position="265"/>
        <end position="284"/>
    </location>
</feature>
<evidence type="ECO:0000313" key="3">
    <source>
        <dbReference type="EMBL" id="MQX36040.1"/>
    </source>
</evidence>
<name>A0A7X2D4C0_9PROT</name>
<evidence type="ECO:0000313" key="4">
    <source>
        <dbReference type="Proteomes" id="UP000434582"/>
    </source>
</evidence>
<dbReference type="InterPro" id="IPR050678">
    <property type="entry name" value="DNA_Partitioning_ATPase"/>
</dbReference>
<dbReference type="OrthoDB" id="7331108at2"/>
<dbReference type="Proteomes" id="UP000434582">
    <property type="component" value="Unassembled WGS sequence"/>
</dbReference>
<sequence length="378" mass="40222">MQVIVFASQKGGSGKTTLAGHMAVMADAMGLGPVAMLDTDPQGSLAQWWNARQAETPYFVRSSLTELPETLAELDRRGINMVMIDTPPAITIAIRSVVENADLVVVPVRPSPHDLRAAGATVDLVEGLNRPFVFVVNAASARARITSDAAVALSQHGTVAPTTIHNRTEYAASMSDGRTVMEINPEGRSAHEMQALWAYLKERVERAARMAEHAGPQVGGAFSDFVRESYDPRPQAATVAEGARIPVASIDPARVDAVEAWSDRAGRPDRRDSAMDARSIRVVESEAPEVDEDEEDTDGLDSVPFDAPRAPTANDDDFRAERPGRPMPHLVAGARPAGDRGPAAMPPASGHSAPGARPASGRGLLGHRAFGRRGIAEV</sequence>
<dbReference type="EMBL" id="WIVE01000012">
    <property type="protein sequence ID" value="MQX36040.1"/>
    <property type="molecule type" value="Genomic_DNA"/>
</dbReference>
<feature type="compositionally biased region" description="Acidic residues" evidence="1">
    <location>
        <begin position="286"/>
        <end position="299"/>
    </location>
</feature>
<dbReference type="Pfam" id="PF01656">
    <property type="entry name" value="CbiA"/>
    <property type="match status" value="1"/>
</dbReference>
<dbReference type="AlphaFoldDB" id="A0A7X2D4C0"/>
<evidence type="ECO:0000259" key="2">
    <source>
        <dbReference type="Pfam" id="PF01656"/>
    </source>
</evidence>
<dbReference type="InterPro" id="IPR002586">
    <property type="entry name" value="CobQ/CobB/MinD/ParA_Nub-bd_dom"/>
</dbReference>
<gene>
    <name evidence="3" type="ORF">GHC57_05860</name>
</gene>
<evidence type="ECO:0000256" key="1">
    <source>
        <dbReference type="SAM" id="MobiDB-lite"/>
    </source>
</evidence>
<feature type="region of interest" description="Disordered" evidence="1">
    <location>
        <begin position="265"/>
        <end position="378"/>
    </location>
</feature>
<dbReference type="InterPro" id="IPR027417">
    <property type="entry name" value="P-loop_NTPase"/>
</dbReference>
<accession>A0A7X2D4C0</accession>
<feature type="compositionally biased region" description="Low complexity" evidence="1">
    <location>
        <begin position="332"/>
        <end position="348"/>
    </location>
</feature>
<reference evidence="3 4" key="1">
    <citation type="submission" date="2019-10" db="EMBL/GenBank/DDBJ databases">
        <title>Draft whole-genome sequence of the purple nonsulfur photosynthetic bacterium Roseospira navarrensis DSM 15114.</title>
        <authorList>
            <person name="Kyndt J.A."/>
            <person name="Meyer T.E."/>
        </authorList>
    </citation>
    <scope>NUCLEOTIDE SEQUENCE [LARGE SCALE GENOMIC DNA]</scope>
    <source>
        <strain evidence="3 4">DSM 15114</strain>
    </source>
</reference>
<feature type="domain" description="CobQ/CobB/MinD/ParA nucleotide binding" evidence="2">
    <location>
        <begin position="4"/>
        <end position="142"/>
    </location>
</feature>
<dbReference type="Gene3D" id="3.40.50.300">
    <property type="entry name" value="P-loop containing nucleotide triphosphate hydrolases"/>
    <property type="match status" value="1"/>
</dbReference>
<protein>
    <submittedName>
        <fullName evidence="3">AAA family ATPase</fullName>
    </submittedName>
</protein>